<keyword evidence="5" id="KW-0418">Kinase</keyword>
<evidence type="ECO:0000256" key="2">
    <source>
        <dbReference type="ARBA" id="ARBA00008142"/>
    </source>
</evidence>
<protein>
    <recommendedName>
        <fullName evidence="3">nucleoside-diphosphate kinase</fullName>
        <ecNumber evidence="3">2.7.4.6</ecNumber>
    </recommendedName>
</protein>
<evidence type="ECO:0000256" key="4">
    <source>
        <dbReference type="ARBA" id="ARBA00022679"/>
    </source>
</evidence>
<dbReference type="PROSITE" id="PS51374">
    <property type="entry name" value="NDPK_LIKE"/>
    <property type="match status" value="1"/>
</dbReference>
<dbReference type="Ensembl" id="ENSAMET00000041496.1">
    <property type="protein sequence ID" value="ENSAMEP00000025911.1"/>
    <property type="gene ID" value="ENSAMEG00000030063.1"/>
</dbReference>
<evidence type="ECO:0000256" key="5">
    <source>
        <dbReference type="ARBA" id="ARBA00022777"/>
    </source>
</evidence>
<dbReference type="InterPro" id="IPR001564">
    <property type="entry name" value="Nucleoside_diP_kinase"/>
</dbReference>
<evidence type="ECO:0000313" key="9">
    <source>
        <dbReference type="Ensembl" id="ENSAMEP00000025911.1"/>
    </source>
</evidence>
<dbReference type="PANTHER" id="PTHR11349">
    <property type="entry name" value="NUCLEOSIDE DIPHOSPHATE KINASE"/>
    <property type="match status" value="1"/>
</dbReference>
<dbReference type="SUPFAM" id="SSF54919">
    <property type="entry name" value="Nucleoside diphosphate kinase, NDK"/>
    <property type="match status" value="1"/>
</dbReference>
<sequence>MVLSLHEYTFIAIKPDGVQCSLLGESIKRFEQKGFLLIAMKLIQASEDLLKEHYIDPKDHPFFAINSGPRFHPHPWEVTTVLIFIHQRLFASFRNVYK</sequence>
<dbReference type="GeneTree" id="ENSGT00940000162213"/>
<dbReference type="AlphaFoldDB" id="A0A7N5JIM4"/>
<accession>A0A7N5JIM4</accession>
<dbReference type="Pfam" id="PF00334">
    <property type="entry name" value="NDK"/>
    <property type="match status" value="1"/>
</dbReference>
<proteinExistence type="inferred from homology"/>
<dbReference type="Gene3D" id="3.30.70.141">
    <property type="entry name" value="Nucleoside diphosphate kinase-like domain"/>
    <property type="match status" value="1"/>
</dbReference>
<evidence type="ECO:0000256" key="7">
    <source>
        <dbReference type="RuleBase" id="RU004011"/>
    </source>
</evidence>
<dbReference type="InterPro" id="IPR036850">
    <property type="entry name" value="NDK-like_dom_sf"/>
</dbReference>
<dbReference type="GO" id="GO:0004550">
    <property type="term" value="F:nucleoside diphosphate kinase activity"/>
    <property type="evidence" value="ECO:0007669"/>
    <property type="project" value="UniProtKB-EC"/>
</dbReference>
<organism evidence="9 10">
    <name type="scientific">Ailuropoda melanoleuca</name>
    <name type="common">Giant panda</name>
    <dbReference type="NCBI Taxonomy" id="9646"/>
    <lineage>
        <taxon>Eukaryota</taxon>
        <taxon>Metazoa</taxon>
        <taxon>Chordata</taxon>
        <taxon>Craniata</taxon>
        <taxon>Vertebrata</taxon>
        <taxon>Euteleostomi</taxon>
        <taxon>Mammalia</taxon>
        <taxon>Eutheria</taxon>
        <taxon>Laurasiatheria</taxon>
        <taxon>Carnivora</taxon>
        <taxon>Caniformia</taxon>
        <taxon>Ursidae</taxon>
        <taxon>Ailuropoda</taxon>
    </lineage>
</organism>
<evidence type="ECO:0000256" key="3">
    <source>
        <dbReference type="ARBA" id="ARBA00012966"/>
    </source>
</evidence>
<reference evidence="9" key="2">
    <citation type="submission" date="2025-08" db="UniProtKB">
        <authorList>
            <consortium name="Ensembl"/>
        </authorList>
    </citation>
    <scope>IDENTIFICATION</scope>
</reference>
<keyword evidence="10" id="KW-1185">Reference proteome</keyword>
<keyword evidence="4" id="KW-0808">Transferase</keyword>
<dbReference type="GO" id="GO:0006183">
    <property type="term" value="P:GTP biosynthetic process"/>
    <property type="evidence" value="ECO:0007669"/>
    <property type="project" value="InterPro"/>
</dbReference>
<evidence type="ECO:0000256" key="1">
    <source>
        <dbReference type="ARBA" id="ARBA00001946"/>
    </source>
</evidence>
<dbReference type="InterPro" id="IPR034907">
    <property type="entry name" value="NDK-like_dom"/>
</dbReference>
<dbReference type="GO" id="GO:0006241">
    <property type="term" value="P:CTP biosynthetic process"/>
    <property type="evidence" value="ECO:0007669"/>
    <property type="project" value="InterPro"/>
</dbReference>
<reference evidence="9" key="3">
    <citation type="submission" date="2025-09" db="UniProtKB">
        <authorList>
            <consortium name="Ensembl"/>
        </authorList>
    </citation>
    <scope>IDENTIFICATION</scope>
</reference>
<dbReference type="EC" id="2.7.4.6" evidence="3"/>
<reference evidence="9 10" key="1">
    <citation type="journal article" date="2010" name="Nature">
        <title>The sequence and de novo assembly of the giant panda genome.</title>
        <authorList>
            <person name="Li R."/>
            <person name="Fan W."/>
            <person name="Tian G."/>
            <person name="Zhu H."/>
            <person name="He L."/>
            <person name="Cai J."/>
            <person name="Huang Q."/>
            <person name="Cai Q."/>
            <person name="Li B."/>
            <person name="Bai Y."/>
            <person name="Zhang Z."/>
            <person name="Zhang Y."/>
            <person name="Wang W."/>
            <person name="Li J."/>
            <person name="Wei F."/>
            <person name="Li H."/>
            <person name="Jian M."/>
            <person name="Li J."/>
            <person name="Zhang Z."/>
            <person name="Nielsen R."/>
            <person name="Li D."/>
            <person name="Gu W."/>
            <person name="Yang Z."/>
            <person name="Xuan Z."/>
            <person name="Ryder O.A."/>
            <person name="Leung F.C."/>
            <person name="Zhou Y."/>
            <person name="Cao J."/>
            <person name="Sun X."/>
            <person name="Fu Y."/>
            <person name="Fang X."/>
            <person name="Guo X."/>
            <person name="Wang B."/>
            <person name="Hou R."/>
            <person name="Shen F."/>
            <person name="Mu B."/>
            <person name="Ni P."/>
            <person name="Lin R."/>
            <person name="Qian W."/>
            <person name="Wang G."/>
            <person name="Yu C."/>
            <person name="Nie W."/>
            <person name="Wang J."/>
            <person name="Wu Z."/>
            <person name="Liang H."/>
            <person name="Min J."/>
            <person name="Wu Q."/>
            <person name="Cheng S."/>
            <person name="Ruan J."/>
            <person name="Wang M."/>
            <person name="Shi Z."/>
            <person name="Wen M."/>
            <person name="Liu B."/>
            <person name="Ren X."/>
            <person name="Zheng H."/>
            <person name="Dong D."/>
            <person name="Cook K."/>
            <person name="Shan G."/>
            <person name="Zhang H."/>
            <person name="Kosiol C."/>
            <person name="Xie X."/>
            <person name="Lu Z."/>
            <person name="Zheng H."/>
            <person name="Li Y."/>
            <person name="Steiner C.C."/>
            <person name="Lam T.T."/>
            <person name="Lin S."/>
            <person name="Zhang Q."/>
            <person name="Li G."/>
            <person name="Tian J."/>
            <person name="Gong T."/>
            <person name="Liu H."/>
            <person name="Zhang D."/>
            <person name="Fang L."/>
            <person name="Ye C."/>
            <person name="Zhang J."/>
            <person name="Hu W."/>
            <person name="Xu A."/>
            <person name="Ren Y."/>
            <person name="Zhang G."/>
            <person name="Bruford M.W."/>
            <person name="Li Q."/>
            <person name="Ma L."/>
            <person name="Guo Y."/>
            <person name="An N."/>
            <person name="Hu Y."/>
            <person name="Zheng Y."/>
            <person name="Shi Y."/>
            <person name="Li Z."/>
            <person name="Liu Q."/>
            <person name="Chen Y."/>
            <person name="Zhao J."/>
            <person name="Qu N."/>
            <person name="Zhao S."/>
            <person name="Tian F."/>
            <person name="Wang X."/>
            <person name="Wang H."/>
            <person name="Xu L."/>
            <person name="Liu X."/>
            <person name="Vinar T."/>
            <person name="Wang Y."/>
            <person name="Lam T.W."/>
            <person name="Yiu S.M."/>
            <person name="Liu S."/>
            <person name="Zhang H."/>
            <person name="Li D."/>
            <person name="Huang Y."/>
            <person name="Wang X."/>
            <person name="Yang G."/>
            <person name="Jiang Z."/>
            <person name="Wang J."/>
            <person name="Qin N."/>
            <person name="Li L."/>
            <person name="Li J."/>
            <person name="Bolund L."/>
            <person name="Kristiansen K."/>
            <person name="Wong G.K."/>
            <person name="Olson M."/>
            <person name="Zhang X."/>
            <person name="Li S."/>
            <person name="Yang H."/>
            <person name="Wang J."/>
            <person name="Wang J."/>
        </authorList>
    </citation>
    <scope>NUCLEOTIDE SEQUENCE [LARGE SCALE GENOMIC DNA]</scope>
</reference>
<dbReference type="Proteomes" id="UP000008912">
    <property type="component" value="Unassembled WGS sequence"/>
</dbReference>
<dbReference type="PRINTS" id="PR01243">
    <property type="entry name" value="NUCDPKINASE"/>
</dbReference>
<comment type="cofactor">
    <cofactor evidence="1">
        <name>Mg(2+)</name>
        <dbReference type="ChEBI" id="CHEBI:18420"/>
    </cofactor>
</comment>
<dbReference type="GO" id="GO:0006228">
    <property type="term" value="P:UTP biosynthetic process"/>
    <property type="evidence" value="ECO:0007669"/>
    <property type="project" value="InterPro"/>
</dbReference>
<name>A0A7N5JIM4_AILME</name>
<evidence type="ECO:0000259" key="8">
    <source>
        <dbReference type="SMART" id="SM00562"/>
    </source>
</evidence>
<feature type="domain" description="Nucleoside diphosphate kinase-like" evidence="8">
    <location>
        <begin position="6"/>
        <end position="91"/>
    </location>
</feature>
<dbReference type="SMART" id="SM00562">
    <property type="entry name" value="NDK"/>
    <property type="match status" value="1"/>
</dbReference>
<evidence type="ECO:0000313" key="10">
    <source>
        <dbReference type="Proteomes" id="UP000008912"/>
    </source>
</evidence>
<evidence type="ECO:0000256" key="6">
    <source>
        <dbReference type="PROSITE-ProRule" id="PRU00706"/>
    </source>
</evidence>
<dbReference type="InParanoid" id="A0A7N5JIM4"/>
<comment type="similarity">
    <text evidence="2 6 7">Belongs to the NDK family.</text>
</comment>
<comment type="caution">
    <text evidence="6">Lacks conserved residue(s) required for the propagation of feature annotation.</text>
</comment>